<comment type="caution">
    <text evidence="4">The sequence shown here is derived from an EMBL/GenBank/DDBJ whole genome shotgun (WGS) entry which is preliminary data.</text>
</comment>
<evidence type="ECO:0000313" key="4">
    <source>
        <dbReference type="EMBL" id="MBB3983657.1"/>
    </source>
</evidence>
<protein>
    <submittedName>
        <fullName evidence="4">NAD(P)-dependent dehydrogenase (Short-subunit alcohol dehydrogenase family)</fullName>
    </submittedName>
</protein>
<keyword evidence="2" id="KW-0560">Oxidoreductase</keyword>
<dbReference type="Pfam" id="PF13561">
    <property type="entry name" value="adh_short_C2"/>
    <property type="match status" value="1"/>
</dbReference>
<dbReference type="EMBL" id="JACIEB010000011">
    <property type="protein sequence ID" value="MBB3983657.1"/>
    <property type="molecule type" value="Genomic_DNA"/>
</dbReference>
<dbReference type="GO" id="GO:0016491">
    <property type="term" value="F:oxidoreductase activity"/>
    <property type="evidence" value="ECO:0007669"/>
    <property type="project" value="UniProtKB-KW"/>
</dbReference>
<dbReference type="FunFam" id="3.40.50.720:FF:000084">
    <property type="entry name" value="Short-chain dehydrogenase reductase"/>
    <property type="match status" value="1"/>
</dbReference>
<dbReference type="PANTHER" id="PTHR24321:SF14">
    <property type="entry name" value="SHORT-CHAIN TYPE DEHYDROGENASE_REDUCTASE BLR2146-RELATED"/>
    <property type="match status" value="1"/>
</dbReference>
<proteinExistence type="inferred from homology"/>
<evidence type="ECO:0000256" key="1">
    <source>
        <dbReference type="ARBA" id="ARBA00006484"/>
    </source>
</evidence>
<dbReference type="Gene3D" id="3.40.50.720">
    <property type="entry name" value="NAD(P)-binding Rossmann-like Domain"/>
    <property type="match status" value="1"/>
</dbReference>
<dbReference type="InterPro" id="IPR002347">
    <property type="entry name" value="SDR_fam"/>
</dbReference>
<dbReference type="PRINTS" id="PR00080">
    <property type="entry name" value="SDRFAMILY"/>
</dbReference>
<sequence length="264" mass="28237">MQRLANKVAIVTGGGGRIGAATAKRFAAEGAKVVIADLSEEGAERVATEIGDAALAVRFDAGDVESIARLVQRTVDHFGGLDILHNNAALLDLEFLNRDRTVVDTDIEVWDRTMEVNVRGYMVACKHAIPHMRRRGGGSIINTSSGAAAAGDSSRVAYGSSKGAILVMTKYIATQHGRENIRCNAIMPGLILDPELEPKIAELAALIKRHQLIERTGRPEDIAALAAFFASDESGFITGQSLRADGGVLDDQPMFADELDRQSN</sequence>
<dbReference type="RefSeq" id="WP_183956596.1">
    <property type="nucleotide sequence ID" value="NZ_JACIEB010000011.1"/>
</dbReference>
<reference evidence="4 5" key="1">
    <citation type="submission" date="2020-08" db="EMBL/GenBank/DDBJ databases">
        <title>Genomic Encyclopedia of Type Strains, Phase IV (KMG-IV): sequencing the most valuable type-strain genomes for metagenomic binning, comparative biology and taxonomic classification.</title>
        <authorList>
            <person name="Goeker M."/>
        </authorList>
    </citation>
    <scope>NUCLEOTIDE SEQUENCE [LARGE SCALE GENOMIC DNA]</scope>
    <source>
        <strain evidence="4 5">DSM 29348</strain>
    </source>
</reference>
<organism evidence="4 5">
    <name type="scientific">Sphingobium fontiphilum</name>
    <dbReference type="NCBI Taxonomy" id="944425"/>
    <lineage>
        <taxon>Bacteria</taxon>
        <taxon>Pseudomonadati</taxon>
        <taxon>Pseudomonadota</taxon>
        <taxon>Alphaproteobacteria</taxon>
        <taxon>Sphingomonadales</taxon>
        <taxon>Sphingomonadaceae</taxon>
        <taxon>Sphingobium</taxon>
    </lineage>
</organism>
<gene>
    <name evidence="4" type="ORF">GGR44_003354</name>
</gene>
<evidence type="ECO:0000313" key="5">
    <source>
        <dbReference type="Proteomes" id="UP000552757"/>
    </source>
</evidence>
<evidence type="ECO:0000256" key="2">
    <source>
        <dbReference type="ARBA" id="ARBA00023002"/>
    </source>
</evidence>
<dbReference type="InterPro" id="IPR036291">
    <property type="entry name" value="NAD(P)-bd_dom_sf"/>
</dbReference>
<comment type="catalytic activity">
    <reaction evidence="3">
        <text>2,5-dichlorocyclohexa-2,5-dien-1,4-diol + NAD(+) = 2,5-dichlorohydroquinone + NADH + H(+)</text>
        <dbReference type="Rhea" id="RHEA:15741"/>
        <dbReference type="ChEBI" id="CHEBI:15378"/>
        <dbReference type="ChEBI" id="CHEBI:27545"/>
        <dbReference type="ChEBI" id="CHEBI:28975"/>
        <dbReference type="ChEBI" id="CHEBI:57540"/>
        <dbReference type="ChEBI" id="CHEBI:57945"/>
    </reaction>
</comment>
<dbReference type="PRINTS" id="PR00081">
    <property type="entry name" value="GDHRDH"/>
</dbReference>
<dbReference type="Proteomes" id="UP000552757">
    <property type="component" value="Unassembled WGS sequence"/>
</dbReference>
<dbReference type="SUPFAM" id="SSF51735">
    <property type="entry name" value="NAD(P)-binding Rossmann-fold domains"/>
    <property type="match status" value="1"/>
</dbReference>
<dbReference type="AlphaFoldDB" id="A0A7W6GQI7"/>
<accession>A0A7W6GQI7</accession>
<name>A0A7W6GQI7_9SPHN</name>
<evidence type="ECO:0000256" key="3">
    <source>
        <dbReference type="ARBA" id="ARBA00051383"/>
    </source>
</evidence>
<comment type="similarity">
    <text evidence="1">Belongs to the short-chain dehydrogenases/reductases (SDR) family.</text>
</comment>
<keyword evidence="5" id="KW-1185">Reference proteome</keyword>
<dbReference type="PANTHER" id="PTHR24321">
    <property type="entry name" value="DEHYDROGENASES, SHORT CHAIN"/>
    <property type="match status" value="1"/>
</dbReference>
<dbReference type="NCBIfam" id="NF005559">
    <property type="entry name" value="PRK07231.1"/>
    <property type="match status" value="1"/>
</dbReference>